<dbReference type="EMBL" id="CAGS01000214">
    <property type="protein sequence ID" value="CCF83957.1"/>
    <property type="molecule type" value="Genomic_DNA"/>
</dbReference>
<evidence type="ECO:0000313" key="1">
    <source>
        <dbReference type="EMBL" id="CCF83957.1"/>
    </source>
</evidence>
<reference evidence="1 2" key="1">
    <citation type="journal article" date="2012" name="ISME J.">
        <title>Nitrification expanded: discovery, physiology and genomics of a nitrite-oxidizing bacterium from the phylum Chloroflexi.</title>
        <authorList>
            <person name="Sorokin D.Y."/>
            <person name="Lucker S."/>
            <person name="Vejmelkova D."/>
            <person name="Kostrikina N.A."/>
            <person name="Kleerebezem R."/>
            <person name="Rijpstra W.I."/>
            <person name="Damste J.S."/>
            <person name="Le Paslier D."/>
            <person name="Muyzer G."/>
            <person name="Wagner M."/>
            <person name="van Loosdrecht M.C."/>
            <person name="Daims H."/>
        </authorList>
    </citation>
    <scope>NUCLEOTIDE SEQUENCE [LARGE SCALE GENOMIC DNA]</scope>
    <source>
        <strain evidence="2">none</strain>
    </source>
</reference>
<proteinExistence type="predicted"/>
<dbReference type="Proteomes" id="UP000004221">
    <property type="component" value="Unassembled WGS sequence"/>
</dbReference>
<name>I4EGZ5_9BACT</name>
<comment type="caution">
    <text evidence="1">The sequence shown here is derived from an EMBL/GenBank/DDBJ whole genome shotgun (WGS) entry which is preliminary data.</text>
</comment>
<dbReference type="AlphaFoldDB" id="I4EGZ5"/>
<gene>
    <name evidence="1" type="ORF">NITHO_2910001</name>
</gene>
<sequence length="111" mass="12599">MASGIIEDLAPVKAALTTAWSDGQTEEQVQRLTLIKRQMEGHAKFDRLRRRWLHSALTLEERHHGPVVTCFHYARPRGLFSTVDFIGRNSQRHVLASDVMDDTEGDVDVAM</sequence>
<accession>I4EGZ5</accession>
<keyword evidence="2" id="KW-1185">Reference proteome</keyword>
<protein>
    <submittedName>
        <fullName evidence="1">Uncharacterized protein</fullName>
    </submittedName>
</protein>
<evidence type="ECO:0000313" key="2">
    <source>
        <dbReference type="Proteomes" id="UP000004221"/>
    </source>
</evidence>
<organism evidence="1 2">
    <name type="scientific">Nitrolancea hollandica Lb</name>
    <dbReference type="NCBI Taxonomy" id="1129897"/>
    <lineage>
        <taxon>Bacteria</taxon>
        <taxon>Pseudomonadati</taxon>
        <taxon>Thermomicrobiota</taxon>
        <taxon>Thermomicrobia</taxon>
        <taxon>Sphaerobacterales</taxon>
        <taxon>Sphaerobacterineae</taxon>
        <taxon>Sphaerobacteraceae</taxon>
        <taxon>Nitrolancea</taxon>
    </lineage>
</organism>